<sequence length="535" mass="60741">MSVALSECGHYVAHTEGTSISIHSILPEIQLRSYNCTKDILKHLNVSIVNEIVFKVEDVYWESVDSSNKSTKVAVSVSSMTFSAALIYDITRTGDPIIIELESPISRVSWILGAPDEGSAYKNCTQLVLFDKYGLLARVYSLDCTRVLFTIPKPIVQGVLERPKHPEFWSLLLTSYYDKNLTSRSILIDLQSDSRPYLLHFNNVFSRSALLASLEMDHQPSPSAEITWDPEGRWLCFFDSGDTLFGYSVRVYNSLGLYKRSGSLNETHLALPILHSTHTKGIGWTFSWLNIENLLFIAAIPSRSNKRLDLRVHGVSHLSHCYPAAVDLEQADTIWVYEDFDGDGSYRRTDALPEAEFEWRTIKDSGVHLVLATGSVIAIIRRTSHGPLVKFEPEAYISSLRYKDIHFYQNSIVLLFQDHVAVYEAGNLSILANSRYSLVSMKVTESSGTRTISLVEQTPQGQTWRQIGQEPQHDDSMLILDKMSYREDSSKVVNLVKEVERNEWGRAARRRLTEDTDTFKLNFKRRRPPGLPELH</sequence>
<dbReference type="EMBL" id="PYFQ01000001">
    <property type="protein sequence ID" value="PSK40550.1"/>
    <property type="molecule type" value="Genomic_DNA"/>
</dbReference>
<dbReference type="OrthoDB" id="4020988at2759"/>
<evidence type="ECO:0000313" key="1">
    <source>
        <dbReference type="EMBL" id="PSK40550.1"/>
    </source>
</evidence>
<evidence type="ECO:0000313" key="2">
    <source>
        <dbReference type="Proteomes" id="UP000241107"/>
    </source>
</evidence>
<organism evidence="1 2">
    <name type="scientific">Candidozyma pseudohaemuli</name>
    <dbReference type="NCBI Taxonomy" id="418784"/>
    <lineage>
        <taxon>Eukaryota</taxon>
        <taxon>Fungi</taxon>
        <taxon>Dikarya</taxon>
        <taxon>Ascomycota</taxon>
        <taxon>Saccharomycotina</taxon>
        <taxon>Pichiomycetes</taxon>
        <taxon>Metschnikowiaceae</taxon>
        <taxon>Candidozyma</taxon>
    </lineage>
</organism>
<dbReference type="GeneID" id="36563590"/>
<protein>
    <submittedName>
        <fullName evidence="1">Uncharacterized protein</fullName>
    </submittedName>
</protein>
<reference evidence="1 2" key="1">
    <citation type="submission" date="2018-03" db="EMBL/GenBank/DDBJ databases">
        <title>Candida pseudohaemulonii genome assembly and annotation.</title>
        <authorList>
            <person name="Munoz J.F."/>
            <person name="Gade L.G."/>
            <person name="Chow N.A."/>
            <person name="Litvintseva A.P."/>
            <person name="Loparev V.N."/>
            <person name="Cuomo C.A."/>
        </authorList>
    </citation>
    <scope>NUCLEOTIDE SEQUENCE [LARGE SCALE GENOMIC DNA]</scope>
    <source>
        <strain evidence="1 2">B12108</strain>
    </source>
</reference>
<gene>
    <name evidence="1" type="ORF">C7M61_000197</name>
</gene>
<dbReference type="RefSeq" id="XP_024715249.1">
    <property type="nucleotide sequence ID" value="XM_024855650.1"/>
</dbReference>
<dbReference type="Proteomes" id="UP000241107">
    <property type="component" value="Unassembled WGS sequence"/>
</dbReference>
<comment type="caution">
    <text evidence="1">The sequence shown here is derived from an EMBL/GenBank/DDBJ whole genome shotgun (WGS) entry which is preliminary data.</text>
</comment>
<dbReference type="AlphaFoldDB" id="A0A2P7YX60"/>
<keyword evidence="2" id="KW-1185">Reference proteome</keyword>
<name>A0A2P7YX60_9ASCO</name>
<accession>A0A2P7YX60</accession>
<dbReference type="STRING" id="418784.A0A2P7YX60"/>
<proteinExistence type="predicted"/>
<dbReference type="VEuPathDB" id="FungiDB:C7M61_000197"/>